<protein>
    <submittedName>
        <fullName evidence="1">Uncharacterized protein</fullName>
    </submittedName>
</protein>
<dbReference type="PANTHER" id="PTHR33377:SF74">
    <property type="entry name" value="OS07G0121000 PROTEIN"/>
    <property type="match status" value="1"/>
</dbReference>
<gene>
    <name evidence="1" type="primary">ga22001</name>
    <name evidence="1" type="ORF">PR202_ga22001</name>
</gene>
<dbReference type="PANTHER" id="PTHR33377">
    <property type="entry name" value="OS10G0134700 PROTEIN-RELATED"/>
    <property type="match status" value="1"/>
</dbReference>
<keyword evidence="2" id="KW-1185">Reference proteome</keyword>
<name>A0AAV5D1Y5_ELECO</name>
<dbReference type="Pfam" id="PF08224">
    <property type="entry name" value="DUF1719"/>
    <property type="match status" value="1"/>
</dbReference>
<sequence length="517" mass="59207">MAETVSSAVTQEVVSRVLSGIKERYERESKVKEHIERMETANIKLDTVLKTSEKWNITSVPLLRWQRKLKRVAQECDDTLLSCMQRLEEEEEFEHRVRRSSFPKRILHNASRLLVSSIFNSGNGEPNGSTVRRFEWFADSASEFLRYMEIGDIPRGYMFFDPPVRHLLGGKGTKYCLVRGDQRLLLFLRPFSLPGYGTEARLILLLQDGNAPENNFILGLHLRLTESTDVVGVTVRCMQLFTSHLRSTAETVKAELTQLPTQDFYWMPYDFSISSRKEHWDDLHTIFCKWFRQNPLCCQHQQHDHHYAQSYAGSSIGSLTRDVYLEPVTEVYLQGYVALSSTSNKRRRAIANGETWSTRDFSHLKISGLFSPHASSEDLSPAVGGSATQIINGETKHCGSYENISFEQLGDIMLPNAVDCLRGSAADTSYQMLWKSKHGGAYFRVKKTSWRAAHWKGRGEKRQKLRGKNVQGWTCEIAEFIGSWVAYAPAQLQGPICDWVRKEKQMPPMLEEMTQTE</sequence>
<evidence type="ECO:0000313" key="2">
    <source>
        <dbReference type="Proteomes" id="UP001054889"/>
    </source>
</evidence>
<dbReference type="InterPro" id="IPR013181">
    <property type="entry name" value="DUF1719"/>
</dbReference>
<dbReference type="Proteomes" id="UP001054889">
    <property type="component" value="Unassembled WGS sequence"/>
</dbReference>
<reference evidence="1" key="2">
    <citation type="submission" date="2021-12" db="EMBL/GenBank/DDBJ databases">
        <title>Resequencing data analysis of finger millet.</title>
        <authorList>
            <person name="Hatakeyama M."/>
            <person name="Aluri S."/>
            <person name="Balachadran M.T."/>
            <person name="Sivarajan S.R."/>
            <person name="Poveda L."/>
            <person name="Shimizu-Inatsugi R."/>
            <person name="Schlapbach R."/>
            <person name="Sreeman S.M."/>
            <person name="Shimizu K.K."/>
        </authorList>
    </citation>
    <scope>NUCLEOTIDE SEQUENCE</scope>
</reference>
<reference evidence="1" key="1">
    <citation type="journal article" date="2018" name="DNA Res.">
        <title>Multiple hybrid de novo genome assembly of finger millet, an orphan allotetraploid crop.</title>
        <authorList>
            <person name="Hatakeyama M."/>
            <person name="Aluri S."/>
            <person name="Balachadran M.T."/>
            <person name="Sivarajan S.R."/>
            <person name="Patrignani A."/>
            <person name="Gruter S."/>
            <person name="Poveda L."/>
            <person name="Shimizu-Inatsugi R."/>
            <person name="Baeten J."/>
            <person name="Francoijs K.J."/>
            <person name="Nataraja K.N."/>
            <person name="Reddy Y.A.N."/>
            <person name="Phadnis S."/>
            <person name="Ravikumar R.L."/>
            <person name="Schlapbach R."/>
            <person name="Sreeman S.M."/>
            <person name="Shimizu K.K."/>
        </authorList>
    </citation>
    <scope>NUCLEOTIDE SEQUENCE</scope>
</reference>
<evidence type="ECO:0000313" key="1">
    <source>
        <dbReference type="EMBL" id="GJN04451.1"/>
    </source>
</evidence>
<dbReference type="SMART" id="SM01157">
    <property type="entry name" value="DUF1719"/>
    <property type="match status" value="1"/>
</dbReference>
<dbReference type="AlphaFoldDB" id="A0AAV5D1Y5"/>
<organism evidence="1 2">
    <name type="scientific">Eleusine coracana subsp. coracana</name>
    <dbReference type="NCBI Taxonomy" id="191504"/>
    <lineage>
        <taxon>Eukaryota</taxon>
        <taxon>Viridiplantae</taxon>
        <taxon>Streptophyta</taxon>
        <taxon>Embryophyta</taxon>
        <taxon>Tracheophyta</taxon>
        <taxon>Spermatophyta</taxon>
        <taxon>Magnoliopsida</taxon>
        <taxon>Liliopsida</taxon>
        <taxon>Poales</taxon>
        <taxon>Poaceae</taxon>
        <taxon>PACMAD clade</taxon>
        <taxon>Chloridoideae</taxon>
        <taxon>Cynodonteae</taxon>
        <taxon>Eleusininae</taxon>
        <taxon>Eleusine</taxon>
    </lineage>
</organism>
<proteinExistence type="predicted"/>
<accession>A0AAV5D1Y5</accession>
<dbReference type="EMBL" id="BQKI01000011">
    <property type="protein sequence ID" value="GJN04451.1"/>
    <property type="molecule type" value="Genomic_DNA"/>
</dbReference>
<comment type="caution">
    <text evidence="1">The sequence shown here is derived from an EMBL/GenBank/DDBJ whole genome shotgun (WGS) entry which is preliminary data.</text>
</comment>